<dbReference type="EMBL" id="CVQH01020262">
    <property type="protein sequence ID" value="CRK26656.1"/>
    <property type="molecule type" value="Genomic_DNA"/>
</dbReference>
<evidence type="ECO:0000313" key="2">
    <source>
        <dbReference type="EMBL" id="CRK26656.1"/>
    </source>
</evidence>
<dbReference type="EMBL" id="CVQI01036684">
    <property type="protein sequence ID" value="CRK47524.1"/>
    <property type="molecule type" value="Genomic_DNA"/>
</dbReference>
<evidence type="ECO:0000313" key="4">
    <source>
        <dbReference type="Proteomes" id="UP000044602"/>
    </source>
</evidence>
<reference evidence="4 5" key="1">
    <citation type="submission" date="2015-05" db="EMBL/GenBank/DDBJ databases">
        <authorList>
            <person name="Fogelqvist Johan"/>
        </authorList>
    </citation>
    <scope>NUCLEOTIDE SEQUENCE [LARGE SCALE GENOMIC DNA]</scope>
    <source>
        <strain evidence="2">VL1</strain>
        <strain evidence="3">VL2</strain>
    </source>
</reference>
<evidence type="ECO:0000313" key="3">
    <source>
        <dbReference type="EMBL" id="CRK47524.1"/>
    </source>
</evidence>
<feature type="region of interest" description="Disordered" evidence="1">
    <location>
        <begin position="179"/>
        <end position="200"/>
    </location>
</feature>
<dbReference type="AlphaFoldDB" id="A0A0G4LX72"/>
<feature type="region of interest" description="Disordered" evidence="1">
    <location>
        <begin position="132"/>
        <end position="155"/>
    </location>
</feature>
<sequence>MDTNADIRKVKQLRSSLTLALHLTEPQRTMLDKALKLVQETEDERRQHCPATRSRRKAAVALLSTIYKRLGIEVVFLCSIALSITRLSEVKKNDAFITTLLDSGLNVQHPQNICDLARQYFSPLEGILSEQVIPEEHAKQRKRRPSFDTSPSKRIRAQSFEPVKPSYHGIQDIVSIQEERAGETSNDSADSDSTDGGDEWAEISEGMQDTDAMGTDAGSTGIDVQLYANVYKLKILDVIRVLLNQKDAVNRLTMPHHPSSTPFITIRCPRTLAMQFLSKREQVKW</sequence>
<protein>
    <submittedName>
        <fullName evidence="2">Uncharacterized protein</fullName>
    </submittedName>
</protein>
<feature type="compositionally biased region" description="Acidic residues" evidence="1">
    <location>
        <begin position="189"/>
        <end position="200"/>
    </location>
</feature>
<evidence type="ECO:0000256" key="1">
    <source>
        <dbReference type="SAM" id="MobiDB-lite"/>
    </source>
</evidence>
<accession>A0A0G4LX72</accession>
<dbReference type="Proteomes" id="UP000045706">
    <property type="component" value="Unassembled WGS sequence"/>
</dbReference>
<gene>
    <name evidence="2" type="ORF">BN1708_014622</name>
    <name evidence="3" type="ORF">BN1723_016766</name>
</gene>
<keyword evidence="4" id="KW-1185">Reference proteome</keyword>
<dbReference type="Proteomes" id="UP000044602">
    <property type="component" value="Unassembled WGS sequence"/>
</dbReference>
<name>A0A0G4LX72_VERLO</name>
<organism evidence="2 4">
    <name type="scientific">Verticillium longisporum</name>
    <name type="common">Verticillium dahliae var. longisporum</name>
    <dbReference type="NCBI Taxonomy" id="100787"/>
    <lineage>
        <taxon>Eukaryota</taxon>
        <taxon>Fungi</taxon>
        <taxon>Dikarya</taxon>
        <taxon>Ascomycota</taxon>
        <taxon>Pezizomycotina</taxon>
        <taxon>Sordariomycetes</taxon>
        <taxon>Hypocreomycetidae</taxon>
        <taxon>Glomerellales</taxon>
        <taxon>Plectosphaerellaceae</taxon>
        <taxon>Verticillium</taxon>
    </lineage>
</organism>
<proteinExistence type="predicted"/>
<evidence type="ECO:0000313" key="5">
    <source>
        <dbReference type="Proteomes" id="UP000045706"/>
    </source>
</evidence>